<keyword evidence="13" id="KW-0067">ATP-binding</keyword>
<evidence type="ECO:0000256" key="1">
    <source>
        <dbReference type="ARBA" id="ARBA00000085"/>
    </source>
</evidence>
<evidence type="ECO:0000256" key="6">
    <source>
        <dbReference type="ARBA" id="ARBA00022606"/>
    </source>
</evidence>
<evidence type="ECO:0000256" key="15">
    <source>
        <dbReference type="ARBA" id="ARBA00023026"/>
    </source>
</evidence>
<evidence type="ECO:0000256" key="8">
    <source>
        <dbReference type="ARBA" id="ARBA00022643"/>
    </source>
</evidence>
<dbReference type="SMART" id="SM00091">
    <property type="entry name" value="PAS"/>
    <property type="match status" value="4"/>
</dbReference>
<evidence type="ECO:0000313" key="20">
    <source>
        <dbReference type="Proteomes" id="UP000436483"/>
    </source>
</evidence>
<keyword evidence="5" id="KW-0597">Phosphoprotein</keyword>
<dbReference type="Pfam" id="PF00989">
    <property type="entry name" value="PAS"/>
    <property type="match status" value="1"/>
</dbReference>
<dbReference type="InterPro" id="IPR000014">
    <property type="entry name" value="PAS"/>
</dbReference>
<dbReference type="OrthoDB" id="341208at2"/>
<dbReference type="SUPFAM" id="SSF55785">
    <property type="entry name" value="PYP-like sensor domain (PAS domain)"/>
    <property type="match status" value="4"/>
</dbReference>
<dbReference type="InterPro" id="IPR000700">
    <property type="entry name" value="PAS-assoc_C"/>
</dbReference>
<keyword evidence="15" id="KW-0843">Virulence</keyword>
<keyword evidence="7" id="KW-0285">Flavoprotein</keyword>
<dbReference type="EC" id="2.7.13.3" evidence="2"/>
<dbReference type="InterPro" id="IPR001610">
    <property type="entry name" value="PAC"/>
</dbReference>
<evidence type="ECO:0000256" key="10">
    <source>
        <dbReference type="ARBA" id="ARBA00022737"/>
    </source>
</evidence>
<dbReference type="GO" id="GO:0006355">
    <property type="term" value="P:regulation of DNA-templated transcription"/>
    <property type="evidence" value="ECO:0007669"/>
    <property type="project" value="InterPro"/>
</dbReference>
<keyword evidence="16" id="KW-0675">Receptor</keyword>
<feature type="domain" description="PAC" evidence="18">
    <location>
        <begin position="367"/>
        <end position="430"/>
    </location>
</feature>
<dbReference type="GO" id="GO:0004673">
    <property type="term" value="F:protein histidine kinase activity"/>
    <property type="evidence" value="ECO:0007669"/>
    <property type="project" value="UniProtKB-EC"/>
</dbReference>
<dbReference type="PANTHER" id="PTHR41523:SF7">
    <property type="entry name" value="HISTIDINE KINASE"/>
    <property type="match status" value="1"/>
</dbReference>
<evidence type="ECO:0000256" key="14">
    <source>
        <dbReference type="ARBA" id="ARBA00022991"/>
    </source>
</evidence>
<dbReference type="Pfam" id="PF07536">
    <property type="entry name" value="HWE_HK"/>
    <property type="match status" value="1"/>
</dbReference>
<protein>
    <recommendedName>
        <fullName evidence="3">Blue-light-activated histidine kinase</fullName>
        <ecNumber evidence="2">2.7.13.3</ecNumber>
    </recommendedName>
</protein>
<evidence type="ECO:0000256" key="16">
    <source>
        <dbReference type="ARBA" id="ARBA00023170"/>
    </source>
</evidence>
<dbReference type="InterPro" id="IPR011102">
    <property type="entry name" value="Sig_transdc_His_kinase_HWE"/>
</dbReference>
<keyword evidence="14" id="KW-0157">Chromophore</keyword>
<dbReference type="InterPro" id="IPR035965">
    <property type="entry name" value="PAS-like_dom_sf"/>
</dbReference>
<dbReference type="Proteomes" id="UP000436483">
    <property type="component" value="Unassembled WGS sequence"/>
</dbReference>
<keyword evidence="20" id="KW-1185">Reference proteome</keyword>
<dbReference type="GO" id="GO:0009881">
    <property type="term" value="F:photoreceptor activity"/>
    <property type="evidence" value="ECO:0007669"/>
    <property type="project" value="UniProtKB-KW"/>
</dbReference>
<evidence type="ECO:0000256" key="3">
    <source>
        <dbReference type="ARBA" id="ARBA00021740"/>
    </source>
</evidence>
<accession>A0A7X3MVL5</accession>
<evidence type="ECO:0000313" key="19">
    <source>
        <dbReference type="EMBL" id="MXQ14078.1"/>
    </source>
</evidence>
<dbReference type="InterPro" id="IPR036890">
    <property type="entry name" value="HATPase_C_sf"/>
</dbReference>
<dbReference type="PROSITE" id="PS50113">
    <property type="entry name" value="PAC"/>
    <property type="match status" value="3"/>
</dbReference>
<evidence type="ECO:0000256" key="12">
    <source>
        <dbReference type="ARBA" id="ARBA00022777"/>
    </source>
</evidence>
<dbReference type="GO" id="GO:0005524">
    <property type="term" value="F:ATP binding"/>
    <property type="evidence" value="ECO:0007669"/>
    <property type="project" value="UniProtKB-KW"/>
</dbReference>
<comment type="catalytic activity">
    <reaction evidence="1">
        <text>ATP + protein L-histidine = ADP + protein N-phospho-L-histidine.</text>
        <dbReference type="EC" id="2.7.13.3"/>
    </reaction>
</comment>
<dbReference type="PANTHER" id="PTHR41523">
    <property type="entry name" value="TWO-COMPONENT SYSTEM SENSOR PROTEIN"/>
    <property type="match status" value="1"/>
</dbReference>
<evidence type="ECO:0000256" key="7">
    <source>
        <dbReference type="ARBA" id="ARBA00022630"/>
    </source>
</evidence>
<gene>
    <name evidence="19" type="ORF">GR328_21985</name>
</gene>
<keyword evidence="4" id="KW-0600">Photoreceptor protein</keyword>
<evidence type="ECO:0000256" key="11">
    <source>
        <dbReference type="ARBA" id="ARBA00022741"/>
    </source>
</evidence>
<feature type="domain" description="PAS" evidence="17">
    <location>
        <begin position="431"/>
        <end position="483"/>
    </location>
</feature>
<feature type="domain" description="PAC" evidence="18">
    <location>
        <begin position="249"/>
        <end position="304"/>
    </location>
</feature>
<organism evidence="19 20">
    <name type="scientific">Microvirga makkahensis</name>
    <dbReference type="NCBI Taxonomy" id="1128670"/>
    <lineage>
        <taxon>Bacteria</taxon>
        <taxon>Pseudomonadati</taxon>
        <taxon>Pseudomonadota</taxon>
        <taxon>Alphaproteobacteria</taxon>
        <taxon>Hyphomicrobiales</taxon>
        <taxon>Methylobacteriaceae</taxon>
        <taxon>Microvirga</taxon>
    </lineage>
</organism>
<dbReference type="CDD" id="cd00130">
    <property type="entry name" value="PAS"/>
    <property type="match status" value="1"/>
</dbReference>
<dbReference type="InterPro" id="IPR013656">
    <property type="entry name" value="PAS_4"/>
</dbReference>
<evidence type="ECO:0000256" key="13">
    <source>
        <dbReference type="ARBA" id="ARBA00022840"/>
    </source>
</evidence>
<comment type="caution">
    <text evidence="19">The sequence shown here is derived from an EMBL/GenBank/DDBJ whole genome shotgun (WGS) entry which is preliminary data.</text>
</comment>
<dbReference type="Gene3D" id="3.30.450.20">
    <property type="entry name" value="PAS domain"/>
    <property type="match status" value="4"/>
</dbReference>
<dbReference type="EMBL" id="WURB01000026">
    <property type="protein sequence ID" value="MXQ14078.1"/>
    <property type="molecule type" value="Genomic_DNA"/>
</dbReference>
<keyword evidence="11" id="KW-0547">Nucleotide-binding</keyword>
<dbReference type="NCBIfam" id="TIGR00229">
    <property type="entry name" value="sensory_box"/>
    <property type="match status" value="2"/>
</dbReference>
<keyword evidence="10" id="KW-0677">Repeat</keyword>
<dbReference type="PROSITE" id="PS50112">
    <property type="entry name" value="PAS"/>
    <property type="match status" value="1"/>
</dbReference>
<keyword evidence="8" id="KW-0288">FMN</keyword>
<evidence type="ECO:0000256" key="9">
    <source>
        <dbReference type="ARBA" id="ARBA00022679"/>
    </source>
</evidence>
<keyword evidence="6" id="KW-0716">Sensory transduction</keyword>
<dbReference type="SMART" id="SM00911">
    <property type="entry name" value="HWE_HK"/>
    <property type="match status" value="1"/>
</dbReference>
<keyword evidence="9" id="KW-0808">Transferase</keyword>
<reference evidence="19 20" key="1">
    <citation type="submission" date="2019-12" db="EMBL/GenBank/DDBJ databases">
        <authorList>
            <person name="Yuan C.-G."/>
        </authorList>
    </citation>
    <scope>NUCLEOTIDE SEQUENCE [LARGE SCALE GENOMIC DNA]</scope>
    <source>
        <strain evidence="19 20">KCTC 23863</strain>
    </source>
</reference>
<dbReference type="AlphaFoldDB" id="A0A7X3MVL5"/>
<sequence length="752" mass="84072">MLVKRPLDAAPAIPSFLKGGGEMGARIRAHDWSVTPLGDPQIWPQSLRTLVRVMLNAQQPMFIVWGPELAFLYNDAYAPIFGAKHPDALGRPFAEVWSDIWSQIKLLVDSTLEGKPSWHEDLLIPMRRHGYLEQAWFSFSYTPVWDENDQIAGMFCAVTETTDKVLAERRNVAERQLLQQMFQQAPGIMAMLRGRNHVFELANDAYLRLVGHRELAGKPVREALPELEGQGFFELLDEVHRTGEPFVGRGVPVRIQREPGSLLEKRFVDFIYQPIKNADGQVTGIFVEGYDVTEAKHSVEALRASEEFNRRILDSSSDCIKVLDSDARLQFMSQGGMQVMEVDNFGTIQGCDWRSFWSGPEHGKARQAVETALAGGTARFQGPTPTAKGTPKWWDVAVTPIRGAHGEVEKLLSVSRDITGTKEAEEALRQSQRRLNAVLNNASVSIFLMDERQHCVYMNAAAEKLTGYTLAEVTGRPLHDVIHHTRPDGSHFPLEDCLIDRAFPDEHQVQGEEVFVHKDGSFYPVAFTASPIPDEEANTIGTIIEVRDIRAEKKAQEHQRLLINELNHRVKNTLATVQSITSQTLRNAATAQDAKDALEGRLLALSRTHDVLTRENWESAELREIVEQAVEPYRGQGEDRFHLEGPWIRLPPRMALALAMALQELATNAGKYGALSNVTGMIRVTWEVDDLQVPARLHLQWREAGGPIVAPPTRRGFGTRLIERSLAQDLNGEAQILFAVTGVVCTVDAPIA</sequence>
<evidence type="ECO:0000259" key="17">
    <source>
        <dbReference type="PROSITE" id="PS50112"/>
    </source>
</evidence>
<name>A0A7X3MVL5_9HYPH</name>
<feature type="domain" description="PAC" evidence="18">
    <location>
        <begin position="509"/>
        <end position="561"/>
    </location>
</feature>
<evidence type="ECO:0000259" key="18">
    <source>
        <dbReference type="PROSITE" id="PS50113"/>
    </source>
</evidence>
<keyword evidence="12" id="KW-0418">Kinase</keyword>
<dbReference type="Pfam" id="PF08448">
    <property type="entry name" value="PAS_4"/>
    <property type="match status" value="3"/>
</dbReference>
<reference evidence="19 20" key="2">
    <citation type="submission" date="2020-01" db="EMBL/GenBank/DDBJ databases">
        <title>Microvirga sp. nov., an arsenate reduction bacterium isolated from Tibet hotspring sediments.</title>
        <authorList>
            <person name="Xian W.-D."/>
            <person name="Li W.-J."/>
        </authorList>
    </citation>
    <scope>NUCLEOTIDE SEQUENCE [LARGE SCALE GENOMIC DNA]</scope>
    <source>
        <strain evidence="19 20">KCTC 23863</strain>
    </source>
</reference>
<evidence type="ECO:0000256" key="4">
    <source>
        <dbReference type="ARBA" id="ARBA00022543"/>
    </source>
</evidence>
<dbReference type="SMART" id="SM00086">
    <property type="entry name" value="PAC"/>
    <property type="match status" value="3"/>
</dbReference>
<dbReference type="InterPro" id="IPR013767">
    <property type="entry name" value="PAS_fold"/>
</dbReference>
<dbReference type="Gene3D" id="3.30.565.10">
    <property type="entry name" value="Histidine kinase-like ATPase, C-terminal domain"/>
    <property type="match status" value="1"/>
</dbReference>
<evidence type="ECO:0000256" key="5">
    <source>
        <dbReference type="ARBA" id="ARBA00022553"/>
    </source>
</evidence>
<proteinExistence type="predicted"/>
<evidence type="ECO:0000256" key="2">
    <source>
        <dbReference type="ARBA" id="ARBA00012438"/>
    </source>
</evidence>